<evidence type="ECO:0000313" key="2">
    <source>
        <dbReference type="EMBL" id="CDF36265.1"/>
    </source>
</evidence>
<keyword evidence="1" id="KW-0472">Membrane</keyword>
<keyword evidence="1" id="KW-0812">Transmembrane</keyword>
<dbReference type="EMBL" id="HG001769">
    <property type="protein sequence ID" value="CDF36265.1"/>
    <property type="molecule type" value="Genomic_DNA"/>
</dbReference>
<protein>
    <submittedName>
        <fullName evidence="2">Uncharacterized protein</fullName>
    </submittedName>
</protein>
<dbReference type="AlphaFoldDB" id="R7QFR5"/>
<dbReference type="PhylomeDB" id="R7QFR5"/>
<sequence length="473" mass="53104">MDASVPVWIERGLITVAFVTSALLAVTTAMKKWLRHHACLEMFLVVVSASLCFLTGLTGLLLFLFGKLSLDAFGVVLVGLIPGIEASSRLRMSVLRPHACMRKRPALHRRPADFCYLRHGPAPPADVQQSLELDTKCDIRTYIRCPYSSKKKSLEKPIGESRKEMVSMWHANVLQVEKNVVNLQDLDDSGDSIAWWYAANDALHLVRNPSKARFTKSVQVTRALELVAELAMIGDAIFEYHGQSLRNYANGAEELTDALYRTPASVYTEFLGAVGILNAWGRVDMTLRNSFVNRFHFLRRGEKYGMLFFILLTKSSLFNFDSGITASKDGEHTSAIQIIEIFRKTCSRKERTEVTGRWLAGYGLLPTCLSRYKKDDAEPANGIDAMGRTTSYTLTPFPIDTTVDNVRLDMDTLWPDVQGTYGNNLATQRSTGRREQALVQVRDHSNDGFHRGRTREIRLILPMTMDDLDGSAK</sequence>
<keyword evidence="1" id="KW-1133">Transmembrane helix</keyword>
<dbReference type="GeneID" id="17323801"/>
<proteinExistence type="predicted"/>
<keyword evidence="3" id="KW-1185">Reference proteome</keyword>
<gene>
    <name evidence="2" type="ORF">CHC_T00004630001</name>
</gene>
<name>R7QFR5_CHOCR</name>
<accession>R7QFR5</accession>
<dbReference type="RefSeq" id="XP_005716084.1">
    <property type="nucleotide sequence ID" value="XM_005716027.1"/>
</dbReference>
<organism evidence="2 3">
    <name type="scientific">Chondrus crispus</name>
    <name type="common">Carrageen Irish moss</name>
    <name type="synonym">Polymorpha crispa</name>
    <dbReference type="NCBI Taxonomy" id="2769"/>
    <lineage>
        <taxon>Eukaryota</taxon>
        <taxon>Rhodophyta</taxon>
        <taxon>Florideophyceae</taxon>
        <taxon>Rhodymeniophycidae</taxon>
        <taxon>Gigartinales</taxon>
        <taxon>Gigartinaceae</taxon>
        <taxon>Chondrus</taxon>
    </lineage>
</organism>
<feature type="transmembrane region" description="Helical" evidence="1">
    <location>
        <begin position="12"/>
        <end position="30"/>
    </location>
</feature>
<evidence type="ECO:0000313" key="3">
    <source>
        <dbReference type="Proteomes" id="UP000012073"/>
    </source>
</evidence>
<feature type="transmembrane region" description="Helical" evidence="1">
    <location>
        <begin position="72"/>
        <end position="92"/>
    </location>
</feature>
<dbReference type="Proteomes" id="UP000012073">
    <property type="component" value="Unassembled WGS sequence"/>
</dbReference>
<reference evidence="3" key="1">
    <citation type="journal article" date="2013" name="Proc. Natl. Acad. Sci. U.S.A.">
        <title>Genome structure and metabolic features in the red seaweed Chondrus crispus shed light on evolution of the Archaeplastida.</title>
        <authorList>
            <person name="Collen J."/>
            <person name="Porcel B."/>
            <person name="Carre W."/>
            <person name="Ball S.G."/>
            <person name="Chaparro C."/>
            <person name="Tonon T."/>
            <person name="Barbeyron T."/>
            <person name="Michel G."/>
            <person name="Noel B."/>
            <person name="Valentin K."/>
            <person name="Elias M."/>
            <person name="Artiguenave F."/>
            <person name="Arun A."/>
            <person name="Aury J.M."/>
            <person name="Barbosa-Neto J.F."/>
            <person name="Bothwell J.H."/>
            <person name="Bouget F.Y."/>
            <person name="Brillet L."/>
            <person name="Cabello-Hurtado F."/>
            <person name="Capella-Gutierrez S."/>
            <person name="Charrier B."/>
            <person name="Cladiere L."/>
            <person name="Cock J.M."/>
            <person name="Coelho S.M."/>
            <person name="Colleoni C."/>
            <person name="Czjzek M."/>
            <person name="Da Silva C."/>
            <person name="Delage L."/>
            <person name="Denoeud F."/>
            <person name="Deschamps P."/>
            <person name="Dittami S.M."/>
            <person name="Gabaldon T."/>
            <person name="Gachon C.M."/>
            <person name="Groisillier A."/>
            <person name="Herve C."/>
            <person name="Jabbari K."/>
            <person name="Katinka M."/>
            <person name="Kloareg B."/>
            <person name="Kowalczyk N."/>
            <person name="Labadie K."/>
            <person name="Leblanc C."/>
            <person name="Lopez P.J."/>
            <person name="McLachlan D.H."/>
            <person name="Meslet-Cladiere L."/>
            <person name="Moustafa A."/>
            <person name="Nehr Z."/>
            <person name="Nyvall Collen P."/>
            <person name="Panaud O."/>
            <person name="Partensky F."/>
            <person name="Poulain J."/>
            <person name="Rensing S.A."/>
            <person name="Rousvoal S."/>
            <person name="Samson G."/>
            <person name="Symeonidi A."/>
            <person name="Weissenbach J."/>
            <person name="Zambounis A."/>
            <person name="Wincker P."/>
            <person name="Boyen C."/>
        </authorList>
    </citation>
    <scope>NUCLEOTIDE SEQUENCE [LARGE SCALE GENOMIC DNA]</scope>
    <source>
        <strain evidence="3">cv. Stackhouse</strain>
    </source>
</reference>
<dbReference type="KEGG" id="ccp:CHC_T00004630001"/>
<feature type="transmembrane region" description="Helical" evidence="1">
    <location>
        <begin position="42"/>
        <end position="66"/>
    </location>
</feature>
<dbReference type="Gramene" id="CDF36265">
    <property type="protein sequence ID" value="CDF36265"/>
    <property type="gene ID" value="CHC_T00004630001"/>
</dbReference>
<evidence type="ECO:0000256" key="1">
    <source>
        <dbReference type="SAM" id="Phobius"/>
    </source>
</evidence>